<gene>
    <name evidence="1" type="ORF">H2Bulk3667_000002</name>
</gene>
<sequence length="120" mass="12964">MAFTDPIALTISGTGYTLPKTSVEGDDSTYQTSDGLIVVRASHELGKRHRHLLRIDHSKVTADPFIPAENRQVGMSNYVVFDVPAVGYTVAEALAVYTGFKTWFTASTDAVITKLLGGES</sequence>
<proteinExistence type="predicted"/>
<name>A0A514DB33_9VIRU</name>
<evidence type="ECO:0000313" key="1">
    <source>
        <dbReference type="EMBL" id="QDH90827.1"/>
    </source>
</evidence>
<accession>A0A514DB33</accession>
<dbReference type="EMBL" id="MN035811">
    <property type="protein sequence ID" value="QDH90827.1"/>
    <property type="molecule type" value="Genomic_RNA"/>
</dbReference>
<reference evidence="1" key="1">
    <citation type="submission" date="2019-05" db="EMBL/GenBank/DDBJ databases">
        <title>Metatranscriptomic reconstruction reveals RNA viruses with the potential to shape carbon cycling in soil.</title>
        <authorList>
            <person name="Starr E.P."/>
            <person name="Nuccio E."/>
            <person name="Pett-Ridge J."/>
            <person name="Banfield J.F."/>
            <person name="Firestone M.K."/>
        </authorList>
    </citation>
    <scope>NUCLEOTIDE SEQUENCE</scope>
    <source>
        <strain evidence="1">H2_Bulk_36_scaffold_67</strain>
    </source>
</reference>
<protein>
    <submittedName>
        <fullName evidence="1">Uncharacterized protein</fullName>
    </submittedName>
</protein>
<organism evidence="1">
    <name type="scientific">Leviviridae sp</name>
    <dbReference type="NCBI Taxonomy" id="2027243"/>
    <lineage>
        <taxon>Viruses</taxon>
        <taxon>Riboviria</taxon>
        <taxon>Orthornavirae</taxon>
        <taxon>Lenarviricota</taxon>
        <taxon>Leviviricetes</taxon>
        <taxon>Norzivirales</taxon>
        <taxon>Fiersviridae</taxon>
    </lineage>
</organism>